<feature type="chain" id="PRO_5045556189" evidence="1">
    <location>
        <begin position="20"/>
        <end position="148"/>
    </location>
</feature>
<sequence length="148" mass="17178">MHLLTSLFLLGAFGTSVLGYDHKFNEDLKDAKVKFCKEWGKESAGPEWYYIEKAEQDKCKLIPDSNATGDYNSTYELYDVPDYLTKYLFIRLYEDDACKEDSDEVGSPNYPNYGTQHGGYHELQWKKKKIYRSYKVEDDRNTGAYTSG</sequence>
<comment type="caution">
    <text evidence="2">The sequence shown here is derived from an EMBL/GenBank/DDBJ whole genome shotgun (WGS) entry which is preliminary data.</text>
</comment>
<keyword evidence="1" id="KW-0732">Signal</keyword>
<evidence type="ECO:0000313" key="2">
    <source>
        <dbReference type="EMBL" id="KAK5942899.1"/>
    </source>
</evidence>
<proteinExistence type="predicted"/>
<dbReference type="Proteomes" id="UP001334248">
    <property type="component" value="Unassembled WGS sequence"/>
</dbReference>
<protein>
    <submittedName>
        <fullName evidence="2">Uncharacterized protein</fullName>
    </submittedName>
</protein>
<accession>A0ABR0RQJ4</accession>
<dbReference type="EMBL" id="JAVHJV010000005">
    <property type="protein sequence ID" value="KAK5942899.1"/>
    <property type="molecule type" value="Genomic_DNA"/>
</dbReference>
<evidence type="ECO:0000256" key="1">
    <source>
        <dbReference type="SAM" id="SignalP"/>
    </source>
</evidence>
<reference evidence="2 3" key="1">
    <citation type="journal article" date="2023" name="Res Sq">
        <title>Genomic and morphological characterization of Knufia obscura isolated from the Mars 2020 spacecraft assembly facility.</title>
        <authorList>
            <person name="Chander A.M."/>
            <person name="Teixeira M.M."/>
            <person name="Singh N.K."/>
            <person name="Williams M.P."/>
            <person name="Parker C.W."/>
            <person name="Leo P."/>
            <person name="Stajich J.E."/>
            <person name="Torok T."/>
            <person name="Tighe S."/>
            <person name="Mason C.E."/>
            <person name="Venkateswaran K."/>
        </authorList>
    </citation>
    <scope>NUCLEOTIDE SEQUENCE [LARGE SCALE GENOMIC DNA]</scope>
    <source>
        <strain evidence="2 3">CCFEE 5817</strain>
    </source>
</reference>
<evidence type="ECO:0000313" key="3">
    <source>
        <dbReference type="Proteomes" id="UP001334248"/>
    </source>
</evidence>
<keyword evidence="3" id="KW-1185">Reference proteome</keyword>
<feature type="signal peptide" evidence="1">
    <location>
        <begin position="1"/>
        <end position="19"/>
    </location>
</feature>
<gene>
    <name evidence="2" type="ORF">PMZ80_005465</name>
</gene>
<name>A0ABR0RQJ4_9EURO</name>
<dbReference type="GeneID" id="89998914"/>
<organism evidence="2 3">
    <name type="scientific">Knufia obscura</name>
    <dbReference type="NCBI Taxonomy" id="1635080"/>
    <lineage>
        <taxon>Eukaryota</taxon>
        <taxon>Fungi</taxon>
        <taxon>Dikarya</taxon>
        <taxon>Ascomycota</taxon>
        <taxon>Pezizomycotina</taxon>
        <taxon>Eurotiomycetes</taxon>
        <taxon>Chaetothyriomycetidae</taxon>
        <taxon>Chaetothyriales</taxon>
        <taxon>Trichomeriaceae</taxon>
        <taxon>Knufia</taxon>
    </lineage>
</organism>
<dbReference type="RefSeq" id="XP_064730989.1">
    <property type="nucleotide sequence ID" value="XM_064873885.1"/>
</dbReference>